<gene>
    <name evidence="1" type="ORF">SAMN02745178_02300</name>
</gene>
<sequence length="211" mass="24103">MKYYKLHLIRHGLTAGNLQGLYIGSGSDLPLCDEGRAQLKTLKKDFDYPVVPLVFTSPMKRATETAEILFPGVRQIELDDLREMAFGKFEGRAVQELVKDPEFAQWMDPTSRTVPAGAEDRQMFFNRTSSMLMKMFEYMLRTHTEEAACVTHGGVIMNMLSQHALPFRKPEEWMTDPGAGYSVRLDAEMWMRDHLAEAYDVVPHGYLDGME</sequence>
<dbReference type="InterPro" id="IPR050275">
    <property type="entry name" value="PGM_Phosphatase"/>
</dbReference>
<dbReference type="Proteomes" id="UP000190286">
    <property type="component" value="Unassembled WGS sequence"/>
</dbReference>
<dbReference type="OrthoDB" id="9783269at2"/>
<dbReference type="InterPro" id="IPR013078">
    <property type="entry name" value="His_Pase_superF_clade-1"/>
</dbReference>
<dbReference type="CDD" id="cd07067">
    <property type="entry name" value="HP_PGM_like"/>
    <property type="match status" value="1"/>
</dbReference>
<evidence type="ECO:0000313" key="2">
    <source>
        <dbReference type="Proteomes" id="UP000190286"/>
    </source>
</evidence>
<dbReference type="GeneID" id="93338743"/>
<dbReference type="Pfam" id="PF00300">
    <property type="entry name" value="His_Phos_1"/>
    <property type="match status" value="1"/>
</dbReference>
<reference evidence="1 2" key="1">
    <citation type="submission" date="2017-02" db="EMBL/GenBank/DDBJ databases">
        <authorList>
            <person name="Peterson S.W."/>
        </authorList>
    </citation>
    <scope>NUCLEOTIDE SEQUENCE [LARGE SCALE GENOMIC DNA]</scope>
    <source>
        <strain evidence="1 2">ATCC 27749</strain>
    </source>
</reference>
<organism evidence="1 2">
    <name type="scientific">Gemmiger formicilis</name>
    <dbReference type="NCBI Taxonomy" id="745368"/>
    <lineage>
        <taxon>Bacteria</taxon>
        <taxon>Bacillati</taxon>
        <taxon>Bacillota</taxon>
        <taxon>Clostridia</taxon>
        <taxon>Eubacteriales</taxon>
        <taxon>Gemmiger</taxon>
    </lineage>
</organism>
<accession>A0A1T4XTS2</accession>
<proteinExistence type="predicted"/>
<dbReference type="PANTHER" id="PTHR48100">
    <property type="entry name" value="BROAD-SPECIFICITY PHOSPHATASE YOR283W-RELATED"/>
    <property type="match status" value="1"/>
</dbReference>
<dbReference type="STRING" id="745368.SAMN02745178_02300"/>
<dbReference type="Gene3D" id="3.40.50.1240">
    <property type="entry name" value="Phosphoglycerate mutase-like"/>
    <property type="match status" value="1"/>
</dbReference>
<keyword evidence="2" id="KW-1185">Reference proteome</keyword>
<dbReference type="PANTHER" id="PTHR48100:SF59">
    <property type="entry name" value="ADENOSYLCOBALAMIN_ALPHA-RIBAZOLE PHOSPHATASE"/>
    <property type="match status" value="1"/>
</dbReference>
<name>A0A1T4XTS2_9FIRM</name>
<dbReference type="SUPFAM" id="SSF53254">
    <property type="entry name" value="Phosphoglycerate mutase-like"/>
    <property type="match status" value="1"/>
</dbReference>
<evidence type="ECO:0000313" key="1">
    <source>
        <dbReference type="EMBL" id="SKA92793.1"/>
    </source>
</evidence>
<dbReference type="GO" id="GO:0005737">
    <property type="term" value="C:cytoplasm"/>
    <property type="evidence" value="ECO:0007669"/>
    <property type="project" value="TreeGrafter"/>
</dbReference>
<protein>
    <submittedName>
        <fullName evidence="1">Alpha-ribazole phosphatase</fullName>
    </submittedName>
</protein>
<dbReference type="InterPro" id="IPR029033">
    <property type="entry name" value="His_PPase_superfam"/>
</dbReference>
<dbReference type="AlphaFoldDB" id="A0A1T4XTS2"/>
<dbReference type="SMART" id="SM00855">
    <property type="entry name" value="PGAM"/>
    <property type="match status" value="1"/>
</dbReference>
<dbReference type="GO" id="GO:0016791">
    <property type="term" value="F:phosphatase activity"/>
    <property type="evidence" value="ECO:0007669"/>
    <property type="project" value="TreeGrafter"/>
</dbReference>
<dbReference type="RefSeq" id="WP_078785159.1">
    <property type="nucleotide sequence ID" value="NZ_CABIYV010000003.1"/>
</dbReference>
<dbReference type="EMBL" id="FUYF01000016">
    <property type="protein sequence ID" value="SKA92793.1"/>
    <property type="molecule type" value="Genomic_DNA"/>
</dbReference>